<dbReference type="Proteomes" id="UP000260216">
    <property type="component" value="Segment"/>
</dbReference>
<accession>A0A345MA43</accession>
<name>A0A345MA43_9CAUD</name>
<reference evidence="1 2" key="1">
    <citation type="submission" date="2018-07" db="EMBL/GenBank/DDBJ databases">
        <authorList>
            <person name="Wofford K.M."/>
            <person name="Typhair T.J."/>
            <person name="Gonzales M.A."/>
            <person name="Castillo J.C."/>
            <person name="Smith B.R."/>
            <person name="Klug H.M."/>
            <person name="Hughes L.E."/>
            <person name="Garlena R.A."/>
            <person name="Russell D.A."/>
            <person name="Pope W.H."/>
            <person name="Jacobs-Sera D."/>
            <person name="Hatfull G.F."/>
        </authorList>
    </citation>
    <scope>NUCLEOTIDE SEQUENCE [LARGE SCALE GENOMIC DNA]</scope>
</reference>
<gene>
    <name evidence="1" type="primary">227</name>
    <name evidence="1" type="ORF">SEA_WOFFORD_227</name>
</gene>
<proteinExistence type="predicted"/>
<dbReference type="GeneID" id="55609635"/>
<protein>
    <submittedName>
        <fullName evidence="1">Uncharacterized protein</fullName>
    </submittedName>
</protein>
<dbReference type="EMBL" id="MH576968">
    <property type="protein sequence ID" value="AXH67364.1"/>
    <property type="molecule type" value="Genomic_DNA"/>
</dbReference>
<keyword evidence="2" id="KW-1185">Reference proteome</keyword>
<sequence length="92" mass="10318">MFNPKREVYYTIDAFDLNELVESEFGTAWDFVAAEECSNDSAHVIHPDLNGLGEDGTEDAEGMQYASARDVIGELVKREILPSGKYLVEVCW</sequence>
<dbReference type="RefSeq" id="YP_009839871.1">
    <property type="nucleotide sequence ID" value="NC_048722.1"/>
</dbReference>
<organism evidence="1 2">
    <name type="scientific">Streptomyces phage Wofford</name>
    <dbReference type="NCBI Taxonomy" id="2283267"/>
    <lineage>
        <taxon>Viruses</taxon>
        <taxon>Duplodnaviria</taxon>
        <taxon>Heunggongvirae</taxon>
        <taxon>Uroviricota</taxon>
        <taxon>Caudoviricetes</taxon>
        <taxon>Stanwilliamsviridae</taxon>
        <taxon>Boydwoodruffvirinae</taxon>
        <taxon>Karimacvirus</taxon>
        <taxon>Karimacvirus wofford</taxon>
        <taxon>Streptomyces virus Wofford</taxon>
    </lineage>
</organism>
<dbReference type="KEGG" id="vg:55609635"/>
<evidence type="ECO:0000313" key="1">
    <source>
        <dbReference type="EMBL" id="AXH67364.1"/>
    </source>
</evidence>
<evidence type="ECO:0000313" key="2">
    <source>
        <dbReference type="Proteomes" id="UP000260216"/>
    </source>
</evidence>